<dbReference type="InterPro" id="IPR014729">
    <property type="entry name" value="Rossmann-like_a/b/a_fold"/>
</dbReference>
<keyword evidence="15" id="KW-1185">Reference proteome</keyword>
<dbReference type="Proteomes" id="UP001472866">
    <property type="component" value="Chromosome 04"/>
</dbReference>
<dbReference type="NCBIfam" id="TIGR00420">
    <property type="entry name" value="trmU"/>
    <property type="match status" value="1"/>
</dbReference>
<comment type="function">
    <text evidence="1">Catalyzes the 2-thiolation of uridine at the wobble position (U34) of mitochondrial tRNA(Lys), tRNA(Glu) and tRNA(Gln). Required for the formation of 5-taurinomethyl-2-thiouridine (tm5s2U) of mitochondrial tRNA(Lys), tRNA(Glu), and tRNA(Gln) at the wobble position. ATP is required to activate the C2 atom of the wobble base.</text>
</comment>
<evidence type="ECO:0000313" key="15">
    <source>
        <dbReference type="Proteomes" id="UP001472866"/>
    </source>
</evidence>
<comment type="similarity">
    <text evidence="2">Belongs to the MnmA/TRMU family.</text>
</comment>
<keyword evidence="6" id="KW-0819">tRNA processing</keyword>
<dbReference type="InterPro" id="IPR046884">
    <property type="entry name" value="MnmA-like_central"/>
</dbReference>
<dbReference type="EC" id="2.8.1.14" evidence="3"/>
<evidence type="ECO:0000259" key="12">
    <source>
        <dbReference type="Pfam" id="PF20258"/>
    </source>
</evidence>
<evidence type="ECO:0000256" key="6">
    <source>
        <dbReference type="ARBA" id="ARBA00022694"/>
    </source>
</evidence>
<evidence type="ECO:0000256" key="2">
    <source>
        <dbReference type="ARBA" id="ARBA00006191"/>
    </source>
</evidence>
<dbReference type="Pfam" id="PF20259">
    <property type="entry name" value="tRNA_Me_trans_M"/>
    <property type="match status" value="1"/>
</dbReference>
<proteinExistence type="inferred from homology"/>
<evidence type="ECO:0000256" key="4">
    <source>
        <dbReference type="ARBA" id="ARBA00022555"/>
    </source>
</evidence>
<evidence type="ECO:0000256" key="3">
    <source>
        <dbReference type="ARBA" id="ARBA00011953"/>
    </source>
</evidence>
<dbReference type="Pfam" id="PF03054">
    <property type="entry name" value="tRNA_Me_trans"/>
    <property type="match status" value="1"/>
</dbReference>
<name>A0AAX4P587_9CHLO</name>
<keyword evidence="8" id="KW-0067">ATP-binding</keyword>
<dbReference type="HAMAP" id="MF_00144">
    <property type="entry name" value="tRNA_thiouridyl_MnmA"/>
    <property type="match status" value="1"/>
</dbReference>
<dbReference type="GO" id="GO:0061708">
    <property type="term" value="F:tRNA-5-taurinomethyluridine 2-sulfurtransferase"/>
    <property type="evidence" value="ECO:0007669"/>
    <property type="project" value="UniProtKB-EC"/>
</dbReference>
<organism evidence="14 15">
    <name type="scientific">Chloropicon roscoffensis</name>
    <dbReference type="NCBI Taxonomy" id="1461544"/>
    <lineage>
        <taxon>Eukaryota</taxon>
        <taxon>Viridiplantae</taxon>
        <taxon>Chlorophyta</taxon>
        <taxon>Chloropicophyceae</taxon>
        <taxon>Chloropicales</taxon>
        <taxon>Chloropicaceae</taxon>
        <taxon>Chloropicon</taxon>
    </lineage>
</organism>
<sequence length="445" mass="47915">MAQGALGRVGSLLLRRGGEGQRSFFSSLAKGQDAVRAALACKSWSHLQDLGTGRPTIAVAMSGGVDSSVAAHVLKEQGCEVFGLHMRTWDELEEGESECGAREDREAAMAACDHLRIPFVEVDLVAEYWNSVFQPYLDKFQEGLTPNPDLSCNRHVKFGVLLDRARSLGADGLATGHFARLRARADGSGVDLLRGRDSRKDQTYFLSRVSQRQHAGAVFPVGGLAKEEVRALAQGAGLPNFAKKSSSGICFIGKRKFSKFLSQYVDPTPGNFVCAETGQDLGEHDGIELYTRGQRSRIETGGRGAFYVVGKDSETGAVYVAEGRDHPAQLCRGAFVKDLHWIGPGAPSWGEGDVACTFKARYLEEDGNCVLVAGGFGGGGGAKGWEDQPTRFYGADGAREGFRYVRFAQPHAAVTPEQALVLYEGEVCLGSALIHRPGLSLLERP</sequence>
<keyword evidence="4" id="KW-0820">tRNA-binding</keyword>
<evidence type="ECO:0000256" key="1">
    <source>
        <dbReference type="ARBA" id="ARBA00003986"/>
    </source>
</evidence>
<dbReference type="GO" id="GO:0005524">
    <property type="term" value="F:ATP binding"/>
    <property type="evidence" value="ECO:0007669"/>
    <property type="project" value="UniProtKB-KW"/>
</dbReference>
<comment type="catalytic activity">
    <reaction evidence="11">
        <text>5-taurinomethyluridine(34) in tRNA + S-sulfanyl-L-cysteinyl-[protein] + AH2 + ATP = 5-taurinomethyl-2-thiouridine(34) in tRNA + L-cysteinyl-[protein] + A + AMP + diphosphate + H(+)</text>
        <dbReference type="Rhea" id="RHEA:47040"/>
        <dbReference type="Rhea" id="RHEA-COMP:10131"/>
        <dbReference type="Rhea" id="RHEA-COMP:11726"/>
        <dbReference type="Rhea" id="RHEA-COMP:11732"/>
        <dbReference type="Rhea" id="RHEA-COMP:11733"/>
        <dbReference type="ChEBI" id="CHEBI:13193"/>
        <dbReference type="ChEBI" id="CHEBI:15378"/>
        <dbReference type="ChEBI" id="CHEBI:17499"/>
        <dbReference type="ChEBI" id="CHEBI:29950"/>
        <dbReference type="ChEBI" id="CHEBI:30616"/>
        <dbReference type="ChEBI" id="CHEBI:33019"/>
        <dbReference type="ChEBI" id="CHEBI:61963"/>
        <dbReference type="ChEBI" id="CHEBI:87171"/>
        <dbReference type="ChEBI" id="CHEBI:87172"/>
        <dbReference type="ChEBI" id="CHEBI:456215"/>
        <dbReference type="EC" id="2.8.1.14"/>
    </reaction>
</comment>
<dbReference type="AlphaFoldDB" id="A0AAX4P587"/>
<keyword evidence="9" id="KW-0694">RNA-binding</keyword>
<dbReference type="PANTHER" id="PTHR11933">
    <property type="entry name" value="TRNA 5-METHYLAMINOMETHYL-2-THIOURIDYLATE -METHYLTRANSFERASE"/>
    <property type="match status" value="1"/>
</dbReference>
<dbReference type="Gene3D" id="3.40.50.620">
    <property type="entry name" value="HUPs"/>
    <property type="match status" value="1"/>
</dbReference>
<dbReference type="NCBIfam" id="NF001138">
    <property type="entry name" value="PRK00143.1"/>
    <property type="match status" value="1"/>
</dbReference>
<evidence type="ECO:0000256" key="5">
    <source>
        <dbReference type="ARBA" id="ARBA00022679"/>
    </source>
</evidence>
<evidence type="ECO:0000259" key="13">
    <source>
        <dbReference type="Pfam" id="PF20259"/>
    </source>
</evidence>
<evidence type="ECO:0000256" key="7">
    <source>
        <dbReference type="ARBA" id="ARBA00022741"/>
    </source>
</evidence>
<protein>
    <recommendedName>
        <fullName evidence="3">tRNA-5-taurinomethyluridine 2-sulfurtransferase</fullName>
        <ecNumber evidence="3">2.8.1.14</ecNumber>
    </recommendedName>
</protein>
<dbReference type="Pfam" id="PF20258">
    <property type="entry name" value="tRNA_Me_trans_C"/>
    <property type="match status" value="1"/>
</dbReference>
<keyword evidence="7" id="KW-0547">Nucleotide-binding</keyword>
<dbReference type="GO" id="GO:0002143">
    <property type="term" value="P:tRNA wobble position uridine thiolation"/>
    <property type="evidence" value="ECO:0007669"/>
    <property type="project" value="TreeGrafter"/>
</dbReference>
<dbReference type="CDD" id="cd01998">
    <property type="entry name" value="MnmA_TRMU-like"/>
    <property type="match status" value="1"/>
</dbReference>
<feature type="domain" description="tRNA-specific 2-thiouridylase MnmA-like C-terminal" evidence="12">
    <location>
        <begin position="405"/>
        <end position="434"/>
    </location>
</feature>
<dbReference type="GO" id="GO:0000049">
    <property type="term" value="F:tRNA binding"/>
    <property type="evidence" value="ECO:0007669"/>
    <property type="project" value="UniProtKB-KW"/>
</dbReference>
<dbReference type="InterPro" id="IPR046885">
    <property type="entry name" value="MnmA-like_C"/>
</dbReference>
<accession>A0AAX4P587</accession>
<evidence type="ECO:0000256" key="10">
    <source>
        <dbReference type="ARBA" id="ARBA00023157"/>
    </source>
</evidence>
<feature type="domain" description="tRNA-specific 2-thiouridylase MnmA-like central" evidence="13">
    <location>
        <begin position="259"/>
        <end position="321"/>
    </location>
</feature>
<gene>
    <name evidence="14" type="ORF">HKI87_04g27880</name>
</gene>
<dbReference type="PANTHER" id="PTHR11933:SF5">
    <property type="entry name" value="MITOCHONDRIAL TRNA-SPECIFIC 2-THIOURIDYLASE 1"/>
    <property type="match status" value="1"/>
</dbReference>
<evidence type="ECO:0000256" key="8">
    <source>
        <dbReference type="ARBA" id="ARBA00022840"/>
    </source>
</evidence>
<evidence type="ECO:0000256" key="9">
    <source>
        <dbReference type="ARBA" id="ARBA00022884"/>
    </source>
</evidence>
<evidence type="ECO:0000313" key="14">
    <source>
        <dbReference type="EMBL" id="WZN61253.1"/>
    </source>
</evidence>
<dbReference type="SUPFAM" id="SSF52402">
    <property type="entry name" value="Adenine nucleotide alpha hydrolases-like"/>
    <property type="match status" value="1"/>
</dbReference>
<keyword evidence="5" id="KW-0808">Transferase</keyword>
<dbReference type="InterPro" id="IPR004506">
    <property type="entry name" value="MnmA-like"/>
</dbReference>
<keyword evidence="10" id="KW-1015">Disulfide bond</keyword>
<dbReference type="Gene3D" id="2.30.30.280">
    <property type="entry name" value="Adenine nucleotide alpha hydrolases-like domains"/>
    <property type="match status" value="1"/>
</dbReference>
<reference evidence="14 15" key="1">
    <citation type="submission" date="2024-03" db="EMBL/GenBank/DDBJ databases">
        <title>Complete genome sequence of the green alga Chloropicon roscoffensis RCC1871.</title>
        <authorList>
            <person name="Lemieux C."/>
            <person name="Pombert J.-F."/>
            <person name="Otis C."/>
            <person name="Turmel M."/>
        </authorList>
    </citation>
    <scope>NUCLEOTIDE SEQUENCE [LARGE SCALE GENOMIC DNA]</scope>
    <source>
        <strain evidence="14 15">RCC1871</strain>
    </source>
</reference>
<dbReference type="FunFam" id="2.30.30.280:FF:000001">
    <property type="entry name" value="tRNA-specific 2-thiouridylase MnmA"/>
    <property type="match status" value="1"/>
</dbReference>
<dbReference type="InterPro" id="IPR023382">
    <property type="entry name" value="MnmA-like_central_sf"/>
</dbReference>
<dbReference type="EMBL" id="CP151504">
    <property type="protein sequence ID" value="WZN61253.1"/>
    <property type="molecule type" value="Genomic_DNA"/>
</dbReference>
<evidence type="ECO:0000256" key="11">
    <source>
        <dbReference type="ARBA" id="ARBA00049564"/>
    </source>
</evidence>
<dbReference type="Gene3D" id="2.40.30.10">
    <property type="entry name" value="Translation factors"/>
    <property type="match status" value="1"/>
</dbReference>